<evidence type="ECO:0000313" key="2">
    <source>
        <dbReference type="EMBL" id="KHN32340.1"/>
    </source>
</evidence>
<dbReference type="InterPro" id="IPR016024">
    <property type="entry name" value="ARM-type_fold"/>
</dbReference>
<dbReference type="EMBL" id="KN650233">
    <property type="protein sequence ID" value="KHN32340.1"/>
    <property type="molecule type" value="Genomic_DNA"/>
</dbReference>
<feature type="region of interest" description="Disordered" evidence="1">
    <location>
        <begin position="287"/>
        <end position="310"/>
    </location>
</feature>
<dbReference type="PANTHER" id="PTHR46700">
    <property type="entry name" value="ARM REPEAT SUPERFAMILY PROTEIN"/>
    <property type="match status" value="1"/>
</dbReference>
<organism evidence="2">
    <name type="scientific">Glycine soja</name>
    <name type="common">Wild soybean</name>
    <dbReference type="NCBI Taxonomy" id="3848"/>
    <lineage>
        <taxon>Eukaryota</taxon>
        <taxon>Viridiplantae</taxon>
        <taxon>Streptophyta</taxon>
        <taxon>Embryophyta</taxon>
        <taxon>Tracheophyta</taxon>
        <taxon>Spermatophyta</taxon>
        <taxon>Magnoliopsida</taxon>
        <taxon>eudicotyledons</taxon>
        <taxon>Gunneridae</taxon>
        <taxon>Pentapetalae</taxon>
        <taxon>rosids</taxon>
        <taxon>fabids</taxon>
        <taxon>Fabales</taxon>
        <taxon>Fabaceae</taxon>
        <taxon>Papilionoideae</taxon>
        <taxon>50 kb inversion clade</taxon>
        <taxon>NPAAA clade</taxon>
        <taxon>indigoferoid/millettioid clade</taxon>
        <taxon>Phaseoleae</taxon>
        <taxon>Glycine</taxon>
        <taxon>Glycine subgen. Soja</taxon>
    </lineage>
</organism>
<accession>A0A0B2RGG4</accession>
<gene>
    <name evidence="3" type="ORF">D0Y65_003876</name>
    <name evidence="2" type="ORF">glysoja_032523</name>
</gene>
<dbReference type="InterPro" id="IPR011989">
    <property type="entry name" value="ARM-like"/>
</dbReference>
<dbReference type="Proteomes" id="UP000053555">
    <property type="component" value="Unassembled WGS sequence"/>
</dbReference>
<reference evidence="3 4" key="2">
    <citation type="submission" date="2018-09" db="EMBL/GenBank/DDBJ databases">
        <title>A high-quality reference genome of wild soybean provides a powerful tool to mine soybean genomes.</title>
        <authorList>
            <person name="Xie M."/>
            <person name="Chung C.Y.L."/>
            <person name="Li M.-W."/>
            <person name="Wong F.-L."/>
            <person name="Chan T.-F."/>
            <person name="Lam H.-M."/>
        </authorList>
    </citation>
    <scope>NUCLEOTIDE SEQUENCE [LARGE SCALE GENOMIC DNA]</scope>
    <source>
        <strain evidence="4">cv. W05</strain>
        <tissue evidence="3">Hypocotyl of etiolated seedlings</tissue>
    </source>
</reference>
<dbReference type="AlphaFoldDB" id="A0A0B2RGG4"/>
<dbReference type="EMBL" id="QZWG01000002">
    <property type="protein sequence ID" value="RZC24908.1"/>
    <property type="molecule type" value="Genomic_DNA"/>
</dbReference>
<keyword evidence="4" id="KW-1185">Reference proteome</keyword>
<dbReference type="Proteomes" id="UP000289340">
    <property type="component" value="Chromosome 2"/>
</dbReference>
<feature type="compositionally biased region" description="Basic and acidic residues" evidence="1">
    <location>
        <begin position="299"/>
        <end position="310"/>
    </location>
</feature>
<dbReference type="SUPFAM" id="SSF48371">
    <property type="entry name" value="ARM repeat"/>
    <property type="match status" value="1"/>
</dbReference>
<sequence>MLLQKCVKKLHFGSWEEKEVAAKVIEEGLAKQDVKVREMASELGVVRVLVSMAVSELASRRRVGLRALIHLSNGGNHRNKVLILEAGISSKLPKKIDLEDESISEFAHLLSSLSSLGNIQFRHSSLHFLQFLIDILKSCSSFDTKQSCLVALCNISSLLENAGPLVSNGVVPILLEMSLMKGRTSEKALTILGNLGVTLIGKKAIENSSMVPKCLIEILTWEDKPKCQEFSSYILVILAHKSSTQREKMLQSGIVPVLLEVALVGSSLAQKSALKLLQCFKDERKIKMGPHSGPQTSRTAKESIVKQRDTKEGKRMMKKIVVESLHKNMEIITKRAHGAEDDSNKLKSLVINTSSKSLPY</sequence>
<proteinExistence type="predicted"/>
<evidence type="ECO:0000313" key="4">
    <source>
        <dbReference type="Proteomes" id="UP000289340"/>
    </source>
</evidence>
<protein>
    <submittedName>
        <fullName evidence="2">U-box domain-containing protein 7</fullName>
    </submittedName>
</protein>
<dbReference type="PANTHER" id="PTHR46700:SF2">
    <property type="entry name" value="ARM REPEAT SUPERFAMILY PROTEIN"/>
    <property type="match status" value="1"/>
</dbReference>
<evidence type="ECO:0000313" key="3">
    <source>
        <dbReference type="EMBL" id="RZC24908.1"/>
    </source>
</evidence>
<evidence type="ECO:0000256" key="1">
    <source>
        <dbReference type="SAM" id="MobiDB-lite"/>
    </source>
</evidence>
<dbReference type="Gene3D" id="1.25.10.10">
    <property type="entry name" value="Leucine-rich Repeat Variant"/>
    <property type="match status" value="2"/>
</dbReference>
<dbReference type="Gramene" id="XM_028350041.1">
    <property type="protein sequence ID" value="XP_028205842.1"/>
    <property type="gene ID" value="LOC114389377"/>
</dbReference>
<reference evidence="2" key="1">
    <citation type="submission" date="2014-07" db="EMBL/GenBank/DDBJ databases">
        <title>Identification of a novel salt tolerance gene in wild soybean by whole-genome sequencing.</title>
        <authorList>
            <person name="Lam H.-M."/>
            <person name="Qi X."/>
            <person name="Li M.-W."/>
            <person name="Liu X."/>
            <person name="Xie M."/>
            <person name="Ni M."/>
            <person name="Xu X."/>
        </authorList>
    </citation>
    <scope>NUCLEOTIDE SEQUENCE [LARGE SCALE GENOMIC DNA]</scope>
    <source>
        <tissue evidence="2">Root</tissue>
    </source>
</reference>
<name>A0A0B2RGG4_GLYSO</name>